<dbReference type="PANTHER" id="PTHR42847:SF4">
    <property type="entry name" value="ALKANESULFONATE MONOOXYGENASE-RELATED"/>
    <property type="match status" value="1"/>
</dbReference>
<evidence type="ECO:0000313" key="8">
    <source>
        <dbReference type="Proteomes" id="UP000470186"/>
    </source>
</evidence>
<dbReference type="Gene3D" id="3.20.20.30">
    <property type="entry name" value="Luciferase-like domain"/>
    <property type="match status" value="1"/>
</dbReference>
<evidence type="ECO:0000256" key="2">
    <source>
        <dbReference type="ARBA" id="ARBA00022630"/>
    </source>
</evidence>
<accession>A0A7X2CLE1</accession>
<keyword evidence="8" id="KW-1185">Reference proteome</keyword>
<dbReference type="InterPro" id="IPR050172">
    <property type="entry name" value="SsuD_RutA_monooxygenase"/>
</dbReference>
<dbReference type="Proteomes" id="UP000470186">
    <property type="component" value="Unassembled WGS sequence"/>
</dbReference>
<dbReference type="InterPro" id="IPR036661">
    <property type="entry name" value="Luciferase-like_sf"/>
</dbReference>
<gene>
    <name evidence="7" type="ORF">GHO30_29975</name>
</gene>
<protein>
    <submittedName>
        <fullName evidence="7">LLM class flavin-dependent oxidoreductase</fullName>
    </submittedName>
</protein>
<comment type="similarity">
    <text evidence="1">Belongs to the SsuD family.</text>
</comment>
<dbReference type="InterPro" id="IPR011251">
    <property type="entry name" value="Luciferase-like_dom"/>
</dbReference>
<dbReference type="GO" id="GO:0046306">
    <property type="term" value="P:alkanesulfonate catabolic process"/>
    <property type="evidence" value="ECO:0007669"/>
    <property type="project" value="TreeGrafter"/>
</dbReference>
<comment type="caution">
    <text evidence="7">The sequence shown here is derived from an EMBL/GenBank/DDBJ whole genome shotgun (WGS) entry which is preliminary data.</text>
</comment>
<dbReference type="AlphaFoldDB" id="A0A7X2CLE1"/>
<proteinExistence type="inferred from homology"/>
<keyword evidence="4" id="KW-0560">Oxidoreductase</keyword>
<dbReference type="EMBL" id="WIVX01000410">
    <property type="protein sequence ID" value="MQU35524.1"/>
    <property type="molecule type" value="Genomic_DNA"/>
</dbReference>
<evidence type="ECO:0000256" key="3">
    <source>
        <dbReference type="ARBA" id="ARBA00022643"/>
    </source>
</evidence>
<keyword evidence="2" id="KW-0285">Flavoprotein</keyword>
<organism evidence="7 8">
    <name type="scientific">Pseudomonas helleri</name>
    <dbReference type="NCBI Taxonomy" id="1608996"/>
    <lineage>
        <taxon>Bacteria</taxon>
        <taxon>Pseudomonadati</taxon>
        <taxon>Pseudomonadota</taxon>
        <taxon>Gammaproteobacteria</taxon>
        <taxon>Pseudomonadales</taxon>
        <taxon>Pseudomonadaceae</taxon>
        <taxon>Pseudomonas</taxon>
    </lineage>
</organism>
<evidence type="ECO:0000313" key="7">
    <source>
        <dbReference type="EMBL" id="MQU35524.1"/>
    </source>
</evidence>
<dbReference type="Pfam" id="PF00296">
    <property type="entry name" value="Bac_luciferase"/>
    <property type="match status" value="1"/>
</dbReference>
<evidence type="ECO:0000256" key="1">
    <source>
        <dbReference type="ARBA" id="ARBA00007044"/>
    </source>
</evidence>
<reference evidence="7 8" key="1">
    <citation type="submission" date="2019-10" db="EMBL/GenBank/DDBJ databases">
        <title>Evaluation of single-gene subtyping targets for Pseudomonas.</title>
        <authorList>
            <person name="Reichler S.J."/>
            <person name="Orsi R.H."/>
            <person name="Wiedmann M."/>
            <person name="Martin N.H."/>
            <person name="Murphy S.I."/>
        </authorList>
    </citation>
    <scope>NUCLEOTIDE SEQUENCE [LARGE SCALE GENOMIC DNA]</scope>
    <source>
        <strain evidence="7 8">FSL R10-2107</strain>
    </source>
</reference>
<name>A0A7X2CLE1_9PSED</name>
<keyword evidence="3" id="KW-0288">FMN</keyword>
<dbReference type="PANTHER" id="PTHR42847">
    <property type="entry name" value="ALKANESULFONATE MONOOXYGENASE"/>
    <property type="match status" value="1"/>
</dbReference>
<feature type="domain" description="Luciferase-like" evidence="6">
    <location>
        <begin position="65"/>
        <end position="335"/>
    </location>
</feature>
<feature type="non-terminal residue" evidence="7">
    <location>
        <position position="1"/>
    </location>
</feature>
<evidence type="ECO:0000259" key="6">
    <source>
        <dbReference type="Pfam" id="PF00296"/>
    </source>
</evidence>
<keyword evidence="5" id="KW-0503">Monooxygenase</keyword>
<evidence type="ECO:0000256" key="4">
    <source>
        <dbReference type="ARBA" id="ARBA00023002"/>
    </source>
</evidence>
<evidence type="ECO:0000256" key="5">
    <source>
        <dbReference type="ARBA" id="ARBA00023033"/>
    </source>
</evidence>
<sequence>EFGIRHRGSTVPERSGVALSFCRRPVSLVFAQSEQRKTPVALKVLWYLSFADGTYPWCPGGLYPIDFERYRTLAQTIEQGGFYGAHVATWPNDPFISASFAASYTRRIKFLISFYSRMVPAKLLAQQALTFDQLTQGRLLVNLVNGRDNIMQGYGITTSHADRYTLGIDYWRKFAFSYAQGSKTYFPNTPLEIHPQQKDGVQLWGTGDSTAGVAHAGELVNVYMTMLREVEVVSEKFHKAQQAAQAAKRQFSGLGALASVVVRPTDSEALAHFYAMFETTGVEVLRDKINESIVRRSGGKFNFANFVAPDAKRAGWLARLRQRQLPTLEELRLENNLYAGITAWSTLDVFGTGSSSAYLVGSPDSIVNTLGIYQGGCRS</sequence>
<dbReference type="GO" id="GO:0008726">
    <property type="term" value="F:alkanesulfonate monooxygenase activity"/>
    <property type="evidence" value="ECO:0007669"/>
    <property type="project" value="TreeGrafter"/>
</dbReference>
<dbReference type="SUPFAM" id="SSF51679">
    <property type="entry name" value="Bacterial luciferase-like"/>
    <property type="match status" value="1"/>
</dbReference>